<name>A0A0M0BUH8_9ARCH</name>
<evidence type="ECO:0000313" key="2">
    <source>
        <dbReference type="EMBL" id="KON31980.1"/>
    </source>
</evidence>
<reference evidence="3" key="1">
    <citation type="submission" date="2015-06" db="EMBL/GenBank/DDBJ databases">
        <title>New insights into the roles of widespread benthic archaea in carbon and nitrogen cycling.</title>
        <authorList>
            <person name="Lazar C.S."/>
            <person name="Baker B.J."/>
            <person name="Seitz K.W."/>
            <person name="Hyde A.S."/>
            <person name="Dick G.J."/>
            <person name="Hinrichs K.-U."/>
            <person name="Teske A.P."/>
        </authorList>
    </citation>
    <scope>NUCLEOTIDE SEQUENCE [LARGE SCALE GENOMIC DNA]</scope>
</reference>
<evidence type="ECO:0000256" key="1">
    <source>
        <dbReference type="SAM" id="MobiDB-lite"/>
    </source>
</evidence>
<protein>
    <submittedName>
        <fullName evidence="2">Uncharacterized protein</fullName>
    </submittedName>
</protein>
<comment type="caution">
    <text evidence="2">The sequence shown here is derived from an EMBL/GenBank/DDBJ whole genome shotgun (WGS) entry which is preliminary data.</text>
</comment>
<evidence type="ECO:0000313" key="3">
    <source>
        <dbReference type="Proteomes" id="UP000054016"/>
    </source>
</evidence>
<dbReference type="EMBL" id="LFWV01000016">
    <property type="protein sequence ID" value="KON31980.1"/>
    <property type="molecule type" value="Genomic_DNA"/>
</dbReference>
<organism evidence="2 3">
    <name type="scientific">miscellaneous Crenarchaeota group-1 archaeon SG8-32-3</name>
    <dbReference type="NCBI Taxonomy" id="1685125"/>
    <lineage>
        <taxon>Archaea</taxon>
        <taxon>Candidatus Bathyarchaeota</taxon>
        <taxon>MCG-1</taxon>
    </lineage>
</organism>
<gene>
    <name evidence="2" type="ORF">AC478_01615</name>
</gene>
<sequence length="79" mass="8999">MDDEPRIASYEPEVLELDETESEVGEVAPSEEKVETPEAPSECTHYLGYLSEKPSKEQIPDECMMCKDIVTCMLKKMKQ</sequence>
<dbReference type="Proteomes" id="UP000054016">
    <property type="component" value="Unassembled WGS sequence"/>
</dbReference>
<dbReference type="AlphaFoldDB" id="A0A0M0BUH8"/>
<feature type="region of interest" description="Disordered" evidence="1">
    <location>
        <begin position="18"/>
        <end position="40"/>
    </location>
</feature>
<accession>A0A0M0BUH8</accession>
<proteinExistence type="predicted"/>